<dbReference type="HOGENOM" id="CLU_052626_1_0_11"/>
<evidence type="ECO:0000313" key="2">
    <source>
        <dbReference type="Proteomes" id="UP000031524"/>
    </source>
</evidence>
<dbReference type="EMBL" id="CP005286">
    <property type="protein sequence ID" value="AJE34397.1"/>
    <property type="molecule type" value="Genomic_DNA"/>
</dbReference>
<protein>
    <recommendedName>
        <fullName evidence="3">DUF559 domain-containing protein</fullName>
    </recommendedName>
</protein>
<dbReference type="STRING" id="1223515.B842_12760"/>
<dbReference type="AlphaFoldDB" id="A0A0B5DBV4"/>
<dbReference type="OrthoDB" id="4775361at2"/>
<evidence type="ECO:0008006" key="3">
    <source>
        <dbReference type="Google" id="ProtNLM"/>
    </source>
</evidence>
<reference evidence="1 2" key="1">
    <citation type="submission" date="2013-04" db="EMBL/GenBank/DDBJ databases">
        <title>Complete genome sequence of Corynebacterium humireducens DSM 45392(T), isolated from a wastewater-fed microbial fuel cell.</title>
        <authorList>
            <person name="Ruckert C."/>
            <person name="Albersmeier A."/>
            <person name="Kalinowski J."/>
        </authorList>
    </citation>
    <scope>NUCLEOTIDE SEQUENCE [LARGE SCALE GENOMIC DNA]</scope>
    <source>
        <strain evidence="2">MFC-5</strain>
    </source>
</reference>
<organism evidence="1 2">
    <name type="scientific">Corynebacterium humireducens NBRC 106098 = DSM 45392</name>
    <dbReference type="NCBI Taxonomy" id="1223515"/>
    <lineage>
        <taxon>Bacteria</taxon>
        <taxon>Bacillati</taxon>
        <taxon>Actinomycetota</taxon>
        <taxon>Actinomycetes</taxon>
        <taxon>Mycobacteriales</taxon>
        <taxon>Corynebacteriaceae</taxon>
        <taxon>Corynebacterium</taxon>
    </lineage>
</organism>
<gene>
    <name evidence="1" type="ORF">B842_12760</name>
</gene>
<name>A0A0B5DBV4_9CORY</name>
<keyword evidence="2" id="KW-1185">Reference proteome</keyword>
<proteinExistence type="predicted"/>
<dbReference type="Proteomes" id="UP000031524">
    <property type="component" value="Chromosome"/>
</dbReference>
<accession>A0A0B5DBV4</accession>
<sequence length="322" mass="36180">MTPDWKDTHRLLRLRRQPYDSPQIREQLESGKLRLLTSEIAVPASYYRALPPWEKAEARAAAVGLTVDRGVVAGKAAARLWGIGLLSVENKVEVQLPGRVRAGSRGTWTTGARYRSVILPKRYQTVERGIRVTTRLRCLVDIARHEPLDEAVVALDSARHLWPELTLERINREFAEMGTVRNGSRFRAALERSRPDIGSPWETKARLLLIDAALPEVQSVETQVEFRDPLTGRSYFVDILINGWLVLEVDGRSKYRGEYGDPATVLLDERDREKALQNLGSVVLRVGVKELTDGGEGECTMVQLVRRGLHSFTAPTSLPRVS</sequence>
<evidence type="ECO:0000313" key="1">
    <source>
        <dbReference type="EMBL" id="AJE34397.1"/>
    </source>
</evidence>
<dbReference type="KEGG" id="chm:B842_12760"/>
<dbReference type="RefSeq" id="WP_052437955.1">
    <property type="nucleotide sequence ID" value="NZ_BCSU01000010.1"/>
</dbReference>